<evidence type="ECO:0000313" key="1">
    <source>
        <dbReference type="EMBL" id="NXG52482.1"/>
    </source>
</evidence>
<feature type="non-terminal residue" evidence="1">
    <location>
        <position position="171"/>
    </location>
</feature>
<gene>
    <name evidence="1" type="primary">Haus6</name>
    <name evidence="1" type="ORF">PSIHAE_R15084</name>
</gene>
<feature type="non-terminal residue" evidence="1">
    <location>
        <position position="1"/>
    </location>
</feature>
<dbReference type="InterPro" id="IPR026797">
    <property type="entry name" value="HAUS_6"/>
</dbReference>
<dbReference type="EMBL" id="VWZI01021251">
    <property type="protein sequence ID" value="NXG52482.1"/>
    <property type="molecule type" value="Genomic_DNA"/>
</dbReference>
<sequence length="171" mass="19412">VCSMWTSVMEMLASLKNQKEVVASVLDELEDPLSQCTLDGNIVFRIPELLGHRVESSVHQYGTGSIYEGKKLNFLIVIQLLNEALRALRDENCQSELKELNTIERMITACKKAQETLNAKRLEIEQQHCVSASASVYRNQEEWQMKWKSFLGLHPSDLIPDQDLVSSECSV</sequence>
<comment type="caution">
    <text evidence="1">The sequence shown here is derived from an EMBL/GenBank/DDBJ whole genome shotgun (WGS) entry which is preliminary data.</text>
</comment>
<dbReference type="GO" id="GO:1990498">
    <property type="term" value="C:mitotic spindle microtubule"/>
    <property type="evidence" value="ECO:0007669"/>
    <property type="project" value="TreeGrafter"/>
</dbReference>
<protein>
    <submittedName>
        <fullName evidence="1">HAUS6 protein</fullName>
    </submittedName>
</protein>
<proteinExistence type="predicted"/>
<reference evidence="1 2" key="1">
    <citation type="submission" date="2019-09" db="EMBL/GenBank/DDBJ databases">
        <title>Bird 10,000 Genomes (B10K) Project - Family phase.</title>
        <authorList>
            <person name="Zhang G."/>
        </authorList>
    </citation>
    <scope>NUCLEOTIDE SEQUENCE [LARGE SCALE GENOMIC DNA]</scope>
    <source>
        <strain evidence="1">B10K-DU-001-24</strain>
        <tissue evidence="1">Muscle</tissue>
    </source>
</reference>
<accession>A0A7K9CKS3</accession>
<dbReference type="GO" id="GO:0070652">
    <property type="term" value="C:HAUS complex"/>
    <property type="evidence" value="ECO:0007669"/>
    <property type="project" value="InterPro"/>
</dbReference>
<keyword evidence="2" id="KW-1185">Reference proteome</keyword>
<dbReference type="Proteomes" id="UP000574528">
    <property type="component" value="Unassembled WGS sequence"/>
</dbReference>
<dbReference type="PANTHER" id="PTHR16151:SF2">
    <property type="entry name" value="HAUS AUGMIN-LIKE COMPLEX SUBUNIT 6"/>
    <property type="match status" value="1"/>
</dbReference>
<dbReference type="PANTHER" id="PTHR16151">
    <property type="entry name" value="HAUS AUGMIN-LIKE COMPLEX SUBUNIT 6"/>
    <property type="match status" value="1"/>
</dbReference>
<dbReference type="OrthoDB" id="5575722at2759"/>
<organism evidence="1 2">
    <name type="scientific">Psilopogon haemacephalus</name>
    <name type="common">coppersmith barbet</name>
    <dbReference type="NCBI Taxonomy" id="2585815"/>
    <lineage>
        <taxon>Eukaryota</taxon>
        <taxon>Metazoa</taxon>
        <taxon>Chordata</taxon>
        <taxon>Craniata</taxon>
        <taxon>Vertebrata</taxon>
        <taxon>Euteleostomi</taxon>
        <taxon>Archelosauria</taxon>
        <taxon>Archosauria</taxon>
        <taxon>Dinosauria</taxon>
        <taxon>Saurischia</taxon>
        <taxon>Theropoda</taxon>
        <taxon>Coelurosauria</taxon>
        <taxon>Aves</taxon>
        <taxon>Neognathae</taxon>
        <taxon>Neoaves</taxon>
        <taxon>Telluraves</taxon>
        <taxon>Coraciimorphae</taxon>
        <taxon>Piciformes</taxon>
        <taxon>Megalaimidae</taxon>
        <taxon>Psilopogon</taxon>
    </lineage>
</organism>
<evidence type="ECO:0000313" key="2">
    <source>
        <dbReference type="Proteomes" id="UP000574528"/>
    </source>
</evidence>
<dbReference type="GO" id="GO:0008017">
    <property type="term" value="F:microtubule binding"/>
    <property type="evidence" value="ECO:0007669"/>
    <property type="project" value="TreeGrafter"/>
</dbReference>
<name>A0A7K9CKS3_9PICI</name>
<dbReference type="AlphaFoldDB" id="A0A7K9CKS3"/>
<dbReference type="GO" id="GO:0051225">
    <property type="term" value="P:spindle assembly"/>
    <property type="evidence" value="ECO:0007669"/>
    <property type="project" value="InterPro"/>
</dbReference>